<organism evidence="2 3">
    <name type="scientific">Shewanella aestuarii</name>
    <dbReference type="NCBI Taxonomy" id="1028752"/>
    <lineage>
        <taxon>Bacteria</taxon>
        <taxon>Pseudomonadati</taxon>
        <taxon>Pseudomonadota</taxon>
        <taxon>Gammaproteobacteria</taxon>
        <taxon>Alteromonadales</taxon>
        <taxon>Shewanellaceae</taxon>
        <taxon>Shewanella</taxon>
    </lineage>
</organism>
<dbReference type="SUPFAM" id="SSF53790">
    <property type="entry name" value="Tetrapyrrole methylase"/>
    <property type="match status" value="1"/>
</dbReference>
<dbReference type="EMBL" id="CP050313">
    <property type="protein sequence ID" value="QIR13880.1"/>
    <property type="molecule type" value="Genomic_DNA"/>
</dbReference>
<evidence type="ECO:0000313" key="2">
    <source>
        <dbReference type="EMBL" id="QIR13880.1"/>
    </source>
</evidence>
<protein>
    <recommendedName>
        <fullName evidence="1">Tetrapyrrole methylase domain-containing protein</fullName>
    </recommendedName>
</protein>
<dbReference type="InterPro" id="IPR014777">
    <property type="entry name" value="4pyrrole_Mease_sub1"/>
</dbReference>
<accession>A0A6G9QH71</accession>
<dbReference type="GO" id="GO:0008168">
    <property type="term" value="F:methyltransferase activity"/>
    <property type="evidence" value="ECO:0007669"/>
    <property type="project" value="InterPro"/>
</dbReference>
<sequence>MTHLLASQAHVDTKMSDCQADKLGRLVCVGTGMQLAGQVGALSQSYIELADIVFTLLPDGFAERWVESLNSNVCSLQGYYAQKGEIKNRRETYAQMVEAILTQVRQGKLVVCALYGHPGVFACVSHMAIRQAKTEGYEASMLPGISAESCLWADLGIDPGTSGHQSYEATQFLLYDHTPDPCSHLLLWQIALAGEHTLTQFSTTSAKLQVLVDHLSQWYPLSHEVIIYEAANLPFQMPRMDKIKLSELVTAELKAISTLLIPPAKKLIFNQNVLKRLGISEVEIG</sequence>
<keyword evidence="3" id="KW-1185">Reference proteome</keyword>
<feature type="domain" description="Tetrapyrrole methylase" evidence="1">
    <location>
        <begin position="25"/>
        <end position="236"/>
    </location>
</feature>
<reference evidence="2 3" key="1">
    <citation type="submission" date="2020-03" db="EMBL/GenBank/DDBJ databases">
        <title>Complete genome sequence of Shewanella sp.</title>
        <authorList>
            <person name="Kim Y.-S."/>
            <person name="Kim S.-J."/>
            <person name="Jung H.-K."/>
            <person name="Kim K.-H."/>
        </authorList>
    </citation>
    <scope>NUCLEOTIDE SEQUENCE [LARGE SCALE GENOMIC DNA]</scope>
    <source>
        <strain evidence="2 3">PN3F2</strain>
    </source>
</reference>
<dbReference type="Pfam" id="PF00590">
    <property type="entry name" value="TP_methylase"/>
    <property type="match status" value="1"/>
</dbReference>
<dbReference type="InterPro" id="IPR035996">
    <property type="entry name" value="4pyrrol_Methylase_sf"/>
</dbReference>
<dbReference type="InterPro" id="IPR000878">
    <property type="entry name" value="4pyrrol_Mease"/>
</dbReference>
<dbReference type="Proteomes" id="UP000502608">
    <property type="component" value="Chromosome"/>
</dbReference>
<name>A0A6G9QH71_9GAMM</name>
<dbReference type="CDD" id="cd19916">
    <property type="entry name" value="OphMA_like"/>
    <property type="match status" value="1"/>
</dbReference>
<dbReference type="Gene3D" id="3.40.1010.10">
    <property type="entry name" value="Cobalt-precorrin-4 Transmethylase, Domain 1"/>
    <property type="match status" value="1"/>
</dbReference>
<dbReference type="KEGG" id="saes:HBH39_04675"/>
<gene>
    <name evidence="2" type="ORF">HBH39_04675</name>
</gene>
<dbReference type="AlphaFoldDB" id="A0A6G9QH71"/>
<proteinExistence type="predicted"/>
<evidence type="ECO:0000259" key="1">
    <source>
        <dbReference type="Pfam" id="PF00590"/>
    </source>
</evidence>
<evidence type="ECO:0000313" key="3">
    <source>
        <dbReference type="Proteomes" id="UP000502608"/>
    </source>
</evidence>